<reference evidence="5" key="1">
    <citation type="submission" date="2023-06" db="EMBL/GenBank/DDBJ databases">
        <title>Genome-scale phylogeny and comparative genomics of the fungal order Sordariales.</title>
        <authorList>
            <consortium name="Lawrence Berkeley National Laboratory"/>
            <person name="Hensen N."/>
            <person name="Bonometti L."/>
            <person name="Westerberg I."/>
            <person name="Brannstrom I.O."/>
            <person name="Guillou S."/>
            <person name="Cros-Aarteil S."/>
            <person name="Calhoun S."/>
            <person name="Haridas S."/>
            <person name="Kuo A."/>
            <person name="Mondo S."/>
            <person name="Pangilinan J."/>
            <person name="Riley R."/>
            <person name="Labutti K."/>
            <person name="Andreopoulos B."/>
            <person name="Lipzen A."/>
            <person name="Chen C."/>
            <person name="Yanf M."/>
            <person name="Daum C."/>
            <person name="Ng V."/>
            <person name="Clum A."/>
            <person name="Steindorff A."/>
            <person name="Ohm R."/>
            <person name="Martin F."/>
            <person name="Silar P."/>
            <person name="Natvig D."/>
            <person name="Lalanne C."/>
            <person name="Gautier V."/>
            <person name="Ament-Velasquez S.L."/>
            <person name="Kruys A."/>
            <person name="Hutchinson M.I."/>
            <person name="Powell A.J."/>
            <person name="Barry K."/>
            <person name="Miller A.N."/>
            <person name="Grigoriev I.V."/>
            <person name="Debuchy R."/>
            <person name="Gladieux P."/>
            <person name="Thoren M.H."/>
            <person name="Johannesson H."/>
        </authorList>
    </citation>
    <scope>NUCLEOTIDE SEQUENCE</scope>
    <source>
        <strain evidence="5">8032-3</strain>
    </source>
</reference>
<dbReference type="GO" id="GO:0005634">
    <property type="term" value="C:nucleus"/>
    <property type="evidence" value="ECO:0007669"/>
    <property type="project" value="UniProtKB-UniRule"/>
</dbReference>
<keyword evidence="6" id="KW-1185">Reference proteome</keyword>
<accession>A0AAJ0C431</accession>
<name>A0AAJ0C431_9PEZI</name>
<feature type="region of interest" description="Disordered" evidence="3">
    <location>
        <begin position="61"/>
        <end position="108"/>
    </location>
</feature>
<feature type="DNA-binding region" description="HMG box" evidence="2">
    <location>
        <begin position="228"/>
        <end position="294"/>
    </location>
</feature>
<sequence length="304" mass="33860">MWSTIRIAAARQLRVGGALSVSRLASRVATKQSSFAIPSRYRFQLGRRGFADVAGQPAKATTTKKAAAKKPAKGAKKVASKKAASKKTAAKKAAPKKRVRKVLSEEDAKKQKVRELKRVALLKEPVRLPDKSWLVYVSQHTKGTHTEGEALGDRAKQLSESYKQLPSSEVEHLQATANQNKLANDAAYKSWVESHSPEEIADANRARKRLKRDFKATSKGLIKDERQPKRSLSSYLLFVKSRWQSGDLTGQHPVEASKSMSGEWKALSDAERQPFIDGALLDMNRYVREKKSVLNQDVQRRNSA</sequence>
<dbReference type="CDD" id="cd00084">
    <property type="entry name" value="HMG-box_SF"/>
    <property type="match status" value="1"/>
</dbReference>
<evidence type="ECO:0000256" key="1">
    <source>
        <dbReference type="ARBA" id="ARBA00023125"/>
    </source>
</evidence>
<proteinExistence type="predicted"/>
<dbReference type="SMART" id="SM00398">
    <property type="entry name" value="HMG"/>
    <property type="match status" value="2"/>
</dbReference>
<organism evidence="5 6">
    <name type="scientific">Phialemonium atrogriseum</name>
    <dbReference type="NCBI Taxonomy" id="1093897"/>
    <lineage>
        <taxon>Eukaryota</taxon>
        <taxon>Fungi</taxon>
        <taxon>Dikarya</taxon>
        <taxon>Ascomycota</taxon>
        <taxon>Pezizomycotina</taxon>
        <taxon>Sordariomycetes</taxon>
        <taxon>Sordariomycetidae</taxon>
        <taxon>Cephalothecales</taxon>
        <taxon>Cephalothecaceae</taxon>
        <taxon>Phialemonium</taxon>
    </lineage>
</organism>
<evidence type="ECO:0000313" key="5">
    <source>
        <dbReference type="EMBL" id="KAK1769779.1"/>
    </source>
</evidence>
<dbReference type="InterPro" id="IPR050342">
    <property type="entry name" value="HMGB"/>
</dbReference>
<dbReference type="SUPFAM" id="SSF47095">
    <property type="entry name" value="HMG-box"/>
    <property type="match status" value="2"/>
</dbReference>
<dbReference type="InterPro" id="IPR009071">
    <property type="entry name" value="HMG_box_dom"/>
</dbReference>
<comment type="caution">
    <text evidence="5">The sequence shown here is derived from an EMBL/GenBank/DDBJ whole genome shotgun (WGS) entry which is preliminary data.</text>
</comment>
<keyword evidence="1 2" id="KW-0238">DNA-binding</keyword>
<dbReference type="Gene3D" id="1.10.30.10">
    <property type="entry name" value="High mobility group box domain"/>
    <property type="match status" value="2"/>
</dbReference>
<dbReference type="Pfam" id="PF09011">
    <property type="entry name" value="HMG_box_2"/>
    <property type="match status" value="1"/>
</dbReference>
<feature type="compositionally biased region" description="Basic residues" evidence="3">
    <location>
        <begin position="66"/>
        <end position="101"/>
    </location>
</feature>
<evidence type="ECO:0000313" key="6">
    <source>
        <dbReference type="Proteomes" id="UP001244011"/>
    </source>
</evidence>
<dbReference type="InterPro" id="IPR036910">
    <property type="entry name" value="HMG_box_dom_sf"/>
</dbReference>
<evidence type="ECO:0000256" key="3">
    <source>
        <dbReference type="SAM" id="MobiDB-lite"/>
    </source>
</evidence>
<dbReference type="PROSITE" id="PS50118">
    <property type="entry name" value="HMG_BOX_2"/>
    <property type="match status" value="1"/>
</dbReference>
<dbReference type="PANTHER" id="PTHR48112">
    <property type="entry name" value="HIGH MOBILITY GROUP PROTEIN DSP1"/>
    <property type="match status" value="1"/>
</dbReference>
<dbReference type="RefSeq" id="XP_060285992.1">
    <property type="nucleotide sequence ID" value="XM_060427343.1"/>
</dbReference>
<gene>
    <name evidence="5" type="ORF">QBC33DRAFT_531956</name>
</gene>
<evidence type="ECO:0000256" key="2">
    <source>
        <dbReference type="PROSITE-ProRule" id="PRU00267"/>
    </source>
</evidence>
<dbReference type="GeneID" id="85310530"/>
<evidence type="ECO:0000259" key="4">
    <source>
        <dbReference type="PROSITE" id="PS50118"/>
    </source>
</evidence>
<dbReference type="AlphaFoldDB" id="A0AAJ0C431"/>
<keyword evidence="2" id="KW-0539">Nucleus</keyword>
<dbReference type="Proteomes" id="UP001244011">
    <property type="component" value="Unassembled WGS sequence"/>
</dbReference>
<protein>
    <recommendedName>
        <fullName evidence="4">HMG box domain-containing protein</fullName>
    </recommendedName>
</protein>
<dbReference type="EMBL" id="MU839002">
    <property type="protein sequence ID" value="KAK1769779.1"/>
    <property type="molecule type" value="Genomic_DNA"/>
</dbReference>
<feature type="domain" description="HMG box" evidence="4">
    <location>
        <begin position="228"/>
        <end position="294"/>
    </location>
</feature>
<dbReference type="PANTHER" id="PTHR48112:SF22">
    <property type="entry name" value="MITOCHONDRIAL TRANSCRIPTION FACTOR A, ISOFORM B"/>
    <property type="match status" value="1"/>
</dbReference>
<dbReference type="GO" id="GO:0003677">
    <property type="term" value="F:DNA binding"/>
    <property type="evidence" value="ECO:0007669"/>
    <property type="project" value="UniProtKB-UniRule"/>
</dbReference>